<dbReference type="GO" id="GO:0005524">
    <property type="term" value="F:ATP binding"/>
    <property type="evidence" value="ECO:0007669"/>
    <property type="project" value="UniProtKB-KW"/>
</dbReference>
<dbReference type="CDD" id="cd03241">
    <property type="entry name" value="ABC_RecN"/>
    <property type="match status" value="2"/>
</dbReference>
<evidence type="ECO:0000256" key="8">
    <source>
        <dbReference type="ARBA" id="ARBA00033408"/>
    </source>
</evidence>
<feature type="coiled-coil region" evidence="10">
    <location>
        <begin position="275"/>
        <end position="333"/>
    </location>
</feature>
<name>A0A538SGA4_UNCEI</name>
<protein>
    <recommendedName>
        <fullName evidence="3 9">DNA repair protein RecN</fullName>
    </recommendedName>
    <alternativeName>
        <fullName evidence="8 9">Recombination protein N</fullName>
    </alternativeName>
</protein>
<evidence type="ECO:0000256" key="9">
    <source>
        <dbReference type="PIRNR" id="PIRNR003128"/>
    </source>
</evidence>
<dbReference type="EMBL" id="VBOR01000035">
    <property type="protein sequence ID" value="TMQ50401.1"/>
    <property type="molecule type" value="Genomic_DNA"/>
</dbReference>
<dbReference type="AlphaFoldDB" id="A0A538SGA4"/>
<feature type="domain" description="RecF/RecN/SMC N-terminal" evidence="11">
    <location>
        <begin position="29"/>
        <end position="526"/>
    </location>
</feature>
<dbReference type="GO" id="GO:0009432">
    <property type="term" value="P:SOS response"/>
    <property type="evidence" value="ECO:0007669"/>
    <property type="project" value="TreeGrafter"/>
</dbReference>
<evidence type="ECO:0000313" key="13">
    <source>
        <dbReference type="Proteomes" id="UP000316292"/>
    </source>
</evidence>
<accession>A0A538SGA4</accession>
<organism evidence="12 13">
    <name type="scientific">Eiseniibacteriota bacterium</name>
    <dbReference type="NCBI Taxonomy" id="2212470"/>
    <lineage>
        <taxon>Bacteria</taxon>
        <taxon>Candidatus Eiseniibacteriota</taxon>
    </lineage>
</organism>
<evidence type="ECO:0000256" key="4">
    <source>
        <dbReference type="ARBA" id="ARBA00022741"/>
    </source>
</evidence>
<comment type="function">
    <text evidence="1 9">May be involved in recombinational repair of damaged DNA.</text>
</comment>
<dbReference type="PANTHER" id="PTHR11059:SF0">
    <property type="entry name" value="DNA REPAIR PROTEIN RECN"/>
    <property type="match status" value="1"/>
</dbReference>
<evidence type="ECO:0000313" key="12">
    <source>
        <dbReference type="EMBL" id="TMQ50401.1"/>
    </source>
</evidence>
<keyword evidence="6" id="KW-0067">ATP-binding</keyword>
<dbReference type="Proteomes" id="UP000316292">
    <property type="component" value="Unassembled WGS sequence"/>
</dbReference>
<keyword evidence="7 9" id="KW-0234">DNA repair</keyword>
<evidence type="ECO:0000256" key="2">
    <source>
        <dbReference type="ARBA" id="ARBA00009441"/>
    </source>
</evidence>
<reference evidence="12 13" key="1">
    <citation type="journal article" date="2019" name="Nat. Microbiol.">
        <title>Mediterranean grassland soil C-N compound turnover is dependent on rainfall and depth, and is mediated by genomically divergent microorganisms.</title>
        <authorList>
            <person name="Diamond S."/>
            <person name="Andeer P.F."/>
            <person name="Li Z."/>
            <person name="Crits-Christoph A."/>
            <person name="Burstein D."/>
            <person name="Anantharaman K."/>
            <person name="Lane K.R."/>
            <person name="Thomas B.C."/>
            <person name="Pan C."/>
            <person name="Northen T.R."/>
            <person name="Banfield J.F."/>
        </authorList>
    </citation>
    <scope>NUCLEOTIDE SEQUENCE [LARGE SCALE GENOMIC DNA]</scope>
    <source>
        <strain evidence="12">WS_1</strain>
    </source>
</reference>
<dbReference type="PANTHER" id="PTHR11059">
    <property type="entry name" value="DNA REPAIR PROTEIN RECN"/>
    <property type="match status" value="1"/>
</dbReference>
<evidence type="ECO:0000259" key="11">
    <source>
        <dbReference type="Pfam" id="PF02463"/>
    </source>
</evidence>
<dbReference type="PIRSF" id="PIRSF003128">
    <property type="entry name" value="RecN"/>
    <property type="match status" value="1"/>
</dbReference>
<evidence type="ECO:0000256" key="7">
    <source>
        <dbReference type="ARBA" id="ARBA00023204"/>
    </source>
</evidence>
<dbReference type="Gene3D" id="3.40.50.300">
    <property type="entry name" value="P-loop containing nucleotide triphosphate hydrolases"/>
    <property type="match status" value="2"/>
</dbReference>
<gene>
    <name evidence="12" type="primary">recN</name>
    <name evidence="12" type="ORF">E6K71_02655</name>
</gene>
<proteinExistence type="inferred from homology"/>
<dbReference type="GO" id="GO:0006310">
    <property type="term" value="P:DNA recombination"/>
    <property type="evidence" value="ECO:0007669"/>
    <property type="project" value="InterPro"/>
</dbReference>
<evidence type="ECO:0000256" key="3">
    <source>
        <dbReference type="ARBA" id="ARBA00021315"/>
    </source>
</evidence>
<evidence type="ECO:0000256" key="10">
    <source>
        <dbReference type="SAM" id="Coils"/>
    </source>
</evidence>
<dbReference type="InterPro" id="IPR027417">
    <property type="entry name" value="P-loop_NTPase"/>
</dbReference>
<comment type="caution">
    <text evidence="12">The sequence shown here is derived from an EMBL/GenBank/DDBJ whole genome shotgun (WGS) entry which is preliminary data.</text>
</comment>
<dbReference type="GO" id="GO:0043590">
    <property type="term" value="C:bacterial nucleoid"/>
    <property type="evidence" value="ECO:0007669"/>
    <property type="project" value="TreeGrafter"/>
</dbReference>
<dbReference type="GO" id="GO:0006281">
    <property type="term" value="P:DNA repair"/>
    <property type="evidence" value="ECO:0007669"/>
    <property type="project" value="UniProtKB-KW"/>
</dbReference>
<evidence type="ECO:0000256" key="6">
    <source>
        <dbReference type="ARBA" id="ARBA00022840"/>
    </source>
</evidence>
<evidence type="ECO:0000256" key="1">
    <source>
        <dbReference type="ARBA" id="ARBA00003618"/>
    </source>
</evidence>
<dbReference type="Pfam" id="PF02463">
    <property type="entry name" value="SMC_N"/>
    <property type="match status" value="1"/>
</dbReference>
<dbReference type="SUPFAM" id="SSF52540">
    <property type="entry name" value="P-loop containing nucleoside triphosphate hydrolases"/>
    <property type="match status" value="2"/>
</dbReference>
<keyword evidence="5 9" id="KW-0227">DNA damage</keyword>
<dbReference type="InterPro" id="IPR003395">
    <property type="entry name" value="RecF/RecN/SMC_N"/>
</dbReference>
<keyword evidence="10" id="KW-0175">Coiled coil</keyword>
<keyword evidence="4" id="KW-0547">Nucleotide-binding</keyword>
<dbReference type="NCBIfam" id="TIGR00634">
    <property type="entry name" value="recN"/>
    <property type="match status" value="1"/>
</dbReference>
<feature type="coiled-coil region" evidence="10">
    <location>
        <begin position="216"/>
        <end position="246"/>
    </location>
</feature>
<evidence type="ECO:0000256" key="5">
    <source>
        <dbReference type="ARBA" id="ARBA00022763"/>
    </source>
</evidence>
<sequence length="578" mass="63852">MGRPVHADPDQGLRRVLAWLSIQGLALVDRIELSFDPSLNVLTGETGAGKSIILGSIALLLGERADPDWLRAGEAKGFVEGVFDLKARDDLLEALRESGIEAEEGQVILRRELSGDGKSRALVNGRTVLLSELRRLGDLLVDLHGQHEHQLLLHPERQTEFFDAWAGLADERSALAREREAIAGERRALREDRAAWERDRTDEEQVREDLAELTAAALLSGEEESLKEERERLRHRERMLESLRAARQSLAAEEGGAEGPVRRAARTLRTLAGTSSEAEALAEQAERLFDSLREMAGALEDAESKALEEPLPLERLEARLDTIHRLKRKHRSDYDGLLALRQTLEARAKALDPETGRSLDARELALSARVQELGARIDRLVEARRSSGDRFEREVGGKLKKLGFQKASLSVQGSEPGEGRDRAAVDPHAIPGLEFQFRPNPGEPARALKRIACGGELSRVMLAVKSLMAERDRVSVLVFDEVDQGIGGAVGEEVGRMLRAIGQLRQVLCITHLPLIAAHGARHFEVVKSTSRGRTTTGVRLLSGKEREEEISRLLAGARVTDTTRRQARELLRAVHAA</sequence>
<dbReference type="InterPro" id="IPR004604">
    <property type="entry name" value="DNA_recomb/repair_RecN"/>
</dbReference>
<comment type="similarity">
    <text evidence="2 9">Belongs to the RecN family.</text>
</comment>